<comment type="subcellular location">
    <subcellularLocation>
        <location evidence="2 19">Cell membrane</location>
        <topology evidence="2 19">Multi-pass membrane protein</topology>
    </subcellularLocation>
</comment>
<evidence type="ECO:0000256" key="13">
    <source>
        <dbReference type="ARBA" id="ARBA00023136"/>
    </source>
</evidence>
<sequence length="256" mass="27722">MANRTLGGLLLAFQFFSSIPVHKEIPMKKPQVTAMYSLLPVVGLMMGAMASAAIWLMQETADIGPLMSAFLLASLLWAITGGLHLDGLADTGDAYFSYQNKNKRLEIMGDPRIGAFGAMVLIFAIVGKIIVLAELIPTVSLITIAAVPIVSRVGLSILSAIAKPAKTEGLAAYFQRLIDRKTILSAMFAWSLLVLAILFIFCGWTVALAFLVVVPIVTFAYKKWCDKNFGGVTGDLLGAYAEGMELLLWGMHLFFI</sequence>
<dbReference type="HAMAP" id="MF_00719">
    <property type="entry name" value="CobS"/>
    <property type="match status" value="1"/>
</dbReference>
<proteinExistence type="inferred from homology"/>
<evidence type="ECO:0000256" key="6">
    <source>
        <dbReference type="ARBA" id="ARBA00015850"/>
    </source>
</evidence>
<keyword evidence="8 19" id="KW-0169">Cobalamin biosynthesis</keyword>
<dbReference type="NCBIfam" id="TIGR00317">
    <property type="entry name" value="cobS"/>
    <property type="match status" value="1"/>
</dbReference>
<evidence type="ECO:0000256" key="3">
    <source>
        <dbReference type="ARBA" id="ARBA00004663"/>
    </source>
</evidence>
<dbReference type="GO" id="GO:0051073">
    <property type="term" value="F:adenosylcobinamide-GDP ribazoletransferase activity"/>
    <property type="evidence" value="ECO:0007669"/>
    <property type="project" value="UniProtKB-UniRule"/>
</dbReference>
<evidence type="ECO:0000256" key="7">
    <source>
        <dbReference type="ARBA" id="ARBA00022475"/>
    </source>
</evidence>
<evidence type="ECO:0000256" key="11">
    <source>
        <dbReference type="ARBA" id="ARBA00022842"/>
    </source>
</evidence>
<evidence type="ECO:0000256" key="17">
    <source>
        <dbReference type="ARBA" id="ARBA00048623"/>
    </source>
</evidence>
<dbReference type="UniPathway" id="UPA00148">
    <property type="reaction ID" value="UER00238"/>
</dbReference>
<evidence type="ECO:0000256" key="18">
    <source>
        <dbReference type="ARBA" id="ARBA00049504"/>
    </source>
</evidence>
<keyword evidence="13 19" id="KW-0472">Membrane</keyword>
<dbReference type="EMBL" id="CP013659">
    <property type="protein sequence ID" value="ALS76225.1"/>
    <property type="molecule type" value="Genomic_DNA"/>
</dbReference>
<dbReference type="PANTHER" id="PTHR34148:SF1">
    <property type="entry name" value="ADENOSYLCOBINAMIDE-GDP RIBAZOLETRANSFERASE"/>
    <property type="match status" value="1"/>
</dbReference>
<comment type="cofactor">
    <cofactor evidence="1 19">
        <name>Mg(2+)</name>
        <dbReference type="ChEBI" id="CHEBI:18420"/>
    </cofactor>
</comment>
<dbReference type="Proteomes" id="UP000067683">
    <property type="component" value="Chromosome"/>
</dbReference>
<evidence type="ECO:0000313" key="20">
    <source>
        <dbReference type="EMBL" id="ALS76225.1"/>
    </source>
</evidence>
<protein>
    <recommendedName>
        <fullName evidence="6 19">Adenosylcobinamide-GDP ribazoletransferase</fullName>
        <ecNumber evidence="5 19">2.7.8.26</ecNumber>
    </recommendedName>
    <alternativeName>
        <fullName evidence="16 19">Cobalamin synthase</fullName>
    </alternativeName>
    <alternativeName>
        <fullName evidence="15 19">Cobalamin-5'-phosphate synthase</fullName>
    </alternativeName>
</protein>
<keyword evidence="11 19" id="KW-0460">Magnesium</keyword>
<evidence type="ECO:0000256" key="10">
    <source>
        <dbReference type="ARBA" id="ARBA00022692"/>
    </source>
</evidence>
<dbReference type="STRING" id="200991.AUC31_13935"/>
<keyword evidence="10 19" id="KW-0812">Transmembrane</keyword>
<comment type="pathway">
    <text evidence="3 19">Cofactor biosynthesis; adenosylcobalamin biosynthesis; adenosylcobalamin from cob(II)yrinate a,c-diamide: step 7/7.</text>
</comment>
<evidence type="ECO:0000256" key="8">
    <source>
        <dbReference type="ARBA" id="ARBA00022573"/>
    </source>
</evidence>
<dbReference type="InterPro" id="IPR003805">
    <property type="entry name" value="CobS"/>
</dbReference>
<keyword evidence="9 19" id="KW-0808">Transferase</keyword>
<evidence type="ECO:0000256" key="14">
    <source>
        <dbReference type="ARBA" id="ARBA00025228"/>
    </source>
</evidence>
<name>A0A0U2ZJJ7_9BACL</name>
<comment type="similarity">
    <text evidence="4 19">Belongs to the CobS family.</text>
</comment>
<reference evidence="20" key="1">
    <citation type="submission" date="2016-01" db="EMBL/GenBank/DDBJ databases">
        <title>Complete genome of Planococcus rifietoensis type strain M8.</title>
        <authorList>
            <person name="See-Too W.S."/>
        </authorList>
    </citation>
    <scope>NUCLEOTIDE SEQUENCE [LARGE SCALE GENOMIC DNA]</scope>
    <source>
        <strain evidence="20">M8</strain>
    </source>
</reference>
<keyword evidence="12 19" id="KW-1133">Transmembrane helix</keyword>
<feature type="transmembrane region" description="Helical" evidence="19">
    <location>
        <begin position="183"/>
        <end position="216"/>
    </location>
</feature>
<evidence type="ECO:0000256" key="1">
    <source>
        <dbReference type="ARBA" id="ARBA00001946"/>
    </source>
</evidence>
<accession>A0A0U2ZJJ7</accession>
<dbReference type="RefSeq" id="WP_058382928.1">
    <property type="nucleotide sequence ID" value="NZ_CP013659.2"/>
</dbReference>
<feature type="transmembrane region" description="Helical" evidence="19">
    <location>
        <begin position="113"/>
        <end position="133"/>
    </location>
</feature>
<dbReference type="Pfam" id="PF02654">
    <property type="entry name" value="CobS"/>
    <property type="match status" value="1"/>
</dbReference>
<evidence type="ECO:0000256" key="2">
    <source>
        <dbReference type="ARBA" id="ARBA00004651"/>
    </source>
</evidence>
<evidence type="ECO:0000256" key="16">
    <source>
        <dbReference type="ARBA" id="ARBA00032853"/>
    </source>
</evidence>
<dbReference type="EC" id="2.7.8.26" evidence="5 19"/>
<dbReference type="GO" id="GO:0005886">
    <property type="term" value="C:plasma membrane"/>
    <property type="evidence" value="ECO:0007669"/>
    <property type="project" value="UniProtKB-SubCell"/>
</dbReference>
<gene>
    <name evidence="19" type="primary">cobS</name>
    <name evidence="20" type="ORF">AUC31_13935</name>
</gene>
<comment type="function">
    <text evidence="14 19">Joins adenosylcobinamide-GDP and alpha-ribazole to generate adenosylcobalamin (Ado-cobalamin). Also synthesizes adenosylcobalamin 5'-phosphate from adenosylcobinamide-GDP and alpha-ribazole 5'-phosphate.</text>
</comment>
<keyword evidence="7 19" id="KW-1003">Cell membrane</keyword>
<dbReference type="KEGG" id="prt:AUC31_13935"/>
<keyword evidence="21" id="KW-1185">Reference proteome</keyword>
<evidence type="ECO:0000256" key="5">
    <source>
        <dbReference type="ARBA" id="ARBA00013200"/>
    </source>
</evidence>
<comment type="catalytic activity">
    <reaction evidence="17 19">
        <text>alpha-ribazole + adenosylcob(III)inamide-GDP = adenosylcob(III)alamin + GMP + H(+)</text>
        <dbReference type="Rhea" id="RHEA:16049"/>
        <dbReference type="ChEBI" id="CHEBI:10329"/>
        <dbReference type="ChEBI" id="CHEBI:15378"/>
        <dbReference type="ChEBI" id="CHEBI:18408"/>
        <dbReference type="ChEBI" id="CHEBI:58115"/>
        <dbReference type="ChEBI" id="CHEBI:60487"/>
        <dbReference type="EC" id="2.7.8.26"/>
    </reaction>
</comment>
<dbReference type="PANTHER" id="PTHR34148">
    <property type="entry name" value="ADENOSYLCOBINAMIDE-GDP RIBAZOLETRANSFERASE"/>
    <property type="match status" value="1"/>
</dbReference>
<dbReference type="OrthoDB" id="9794626at2"/>
<evidence type="ECO:0000256" key="4">
    <source>
        <dbReference type="ARBA" id="ARBA00010561"/>
    </source>
</evidence>
<organism evidence="20 21">
    <name type="scientific">Planococcus rifietoensis</name>
    <dbReference type="NCBI Taxonomy" id="200991"/>
    <lineage>
        <taxon>Bacteria</taxon>
        <taxon>Bacillati</taxon>
        <taxon>Bacillota</taxon>
        <taxon>Bacilli</taxon>
        <taxon>Bacillales</taxon>
        <taxon>Caryophanaceae</taxon>
        <taxon>Planococcus</taxon>
    </lineage>
</organism>
<evidence type="ECO:0000256" key="9">
    <source>
        <dbReference type="ARBA" id="ARBA00022679"/>
    </source>
</evidence>
<evidence type="ECO:0000256" key="15">
    <source>
        <dbReference type="ARBA" id="ARBA00032605"/>
    </source>
</evidence>
<dbReference type="GO" id="GO:0008818">
    <property type="term" value="F:cobalamin 5'-phosphate synthase activity"/>
    <property type="evidence" value="ECO:0007669"/>
    <property type="project" value="UniProtKB-UniRule"/>
</dbReference>
<evidence type="ECO:0000313" key="21">
    <source>
        <dbReference type="Proteomes" id="UP000067683"/>
    </source>
</evidence>
<dbReference type="GO" id="GO:0009236">
    <property type="term" value="P:cobalamin biosynthetic process"/>
    <property type="evidence" value="ECO:0007669"/>
    <property type="project" value="UniProtKB-UniRule"/>
</dbReference>
<comment type="catalytic activity">
    <reaction evidence="18 19">
        <text>alpha-ribazole 5'-phosphate + adenosylcob(III)inamide-GDP = adenosylcob(III)alamin 5'-phosphate + GMP + H(+)</text>
        <dbReference type="Rhea" id="RHEA:23560"/>
        <dbReference type="ChEBI" id="CHEBI:15378"/>
        <dbReference type="ChEBI" id="CHEBI:57918"/>
        <dbReference type="ChEBI" id="CHEBI:58115"/>
        <dbReference type="ChEBI" id="CHEBI:60487"/>
        <dbReference type="ChEBI" id="CHEBI:60493"/>
        <dbReference type="EC" id="2.7.8.26"/>
    </reaction>
</comment>
<dbReference type="AlphaFoldDB" id="A0A0U2ZJJ7"/>
<feature type="transmembrane region" description="Helical" evidence="19">
    <location>
        <begin position="34"/>
        <end position="57"/>
    </location>
</feature>
<feature type="transmembrane region" description="Helical" evidence="19">
    <location>
        <begin position="139"/>
        <end position="162"/>
    </location>
</feature>
<evidence type="ECO:0000256" key="19">
    <source>
        <dbReference type="HAMAP-Rule" id="MF_00719"/>
    </source>
</evidence>
<evidence type="ECO:0000256" key="12">
    <source>
        <dbReference type="ARBA" id="ARBA00022989"/>
    </source>
</evidence>